<keyword evidence="13" id="KW-1185">Reference proteome</keyword>
<sequence>MRRGGAKSVTTKPMCKLPDAITPLSCNETSLNKLFECILCGCFSCDTLEELSQHLTMQRSLPNSYWRSTTGDTHHCHLCHYATPLRANFQLHCQTDKHVQRYQLAAHLREASSQHGNTEEEEEEWRLRCVAAGSQVQLRCNACDYEASSLEKLKLHTMNSRHETSLRLYKYLQKLDGVESEDVWLHCVLCDFSTQNSLSLVQHSHSLSHQRGEGLLRIQRIQKGLQDEEELGAIFTIRKSPAQENGMRRTCFVKHRKPKGFIQMEAEQNESSSSPKRPSSGSDESVEPSPCKQPRIQEEMWQCPFCRFHDTAIEHLRSHVMNQHAVQPAVRCPLCQDTLHSIALLRTHLTHLHSVTADCTQKLINTVIASDVLPEKMFLPVHNSDTQLINSNETKRLDAKIYKQPSEDAESTKENNGAFPCWQKGCNKVFTSSSALQTHFNQLHSQKSQTAISDRHIYKYRCNQCSLAFKTPEKLQLHSQYHAIRAATMCCLCQRSFRTMQALRKHLETSHLELSETQIQQLYGGLMMNGETLISGDQTFGEEEGLPEETGLKDDEECDLEEKLSPTDNDSSLVKDNVECDPKQPVFPIRKGPNITMEKFLDPSRPFKCTVCKESFTQKNILLVHYNSVSHLHKLKRSLQDTSTGLQEPVNIADHKPFKCSICNVAYSQSSTLENHMRSVLHQTKARAAKLDSSTSSTESVGPPPGKALSNTSATMKPATSLNNAGLSHQQNTELNGTPANPDTSHPSTSDMRNKLANMIDSATKQQQMSLQQQPLLQQQQQQLAQAQAHLQQELQKKAALLQSHLFNPALLHPFHMPTEALLPVQQQHQLLLPF</sequence>
<feature type="domain" description="C2H2-type" evidence="11">
    <location>
        <begin position="460"/>
        <end position="483"/>
    </location>
</feature>
<organism evidence="12 13">
    <name type="scientific">Sinocyclocheilus grahami</name>
    <name type="common">Dianchi golden-line fish</name>
    <name type="synonym">Barbus grahami</name>
    <dbReference type="NCBI Taxonomy" id="75366"/>
    <lineage>
        <taxon>Eukaryota</taxon>
        <taxon>Metazoa</taxon>
        <taxon>Chordata</taxon>
        <taxon>Craniata</taxon>
        <taxon>Vertebrata</taxon>
        <taxon>Euteleostomi</taxon>
        <taxon>Actinopterygii</taxon>
        <taxon>Neopterygii</taxon>
        <taxon>Teleostei</taxon>
        <taxon>Ostariophysi</taxon>
        <taxon>Cypriniformes</taxon>
        <taxon>Cyprinidae</taxon>
        <taxon>Cyprininae</taxon>
        <taxon>Sinocyclocheilus</taxon>
    </lineage>
</organism>
<dbReference type="InterPro" id="IPR013087">
    <property type="entry name" value="Znf_C2H2_type"/>
</dbReference>
<dbReference type="Gene3D" id="3.30.160.60">
    <property type="entry name" value="Classic Zinc Finger"/>
    <property type="match status" value="4"/>
</dbReference>
<dbReference type="InterPro" id="IPR051968">
    <property type="entry name" value="ZnFinger_Homeobox_TR"/>
</dbReference>
<dbReference type="FunFam" id="3.30.160.60:FF:000378">
    <property type="entry name" value="zinc finger homeobox protein 3"/>
    <property type="match status" value="1"/>
</dbReference>
<dbReference type="SMART" id="SM00355">
    <property type="entry name" value="ZnF_C2H2"/>
    <property type="match status" value="11"/>
</dbReference>
<feature type="domain" description="C2H2-type" evidence="11">
    <location>
        <begin position="419"/>
        <end position="449"/>
    </location>
</feature>
<dbReference type="GO" id="GO:0008270">
    <property type="term" value="F:zinc ion binding"/>
    <property type="evidence" value="ECO:0007669"/>
    <property type="project" value="UniProtKB-KW"/>
</dbReference>
<dbReference type="Pfam" id="PF00096">
    <property type="entry name" value="zf-C2H2"/>
    <property type="match status" value="2"/>
</dbReference>
<evidence type="ECO:0000256" key="9">
    <source>
        <dbReference type="SAM" id="Coils"/>
    </source>
</evidence>
<dbReference type="GO" id="GO:0000981">
    <property type="term" value="F:DNA-binding transcription factor activity, RNA polymerase II-specific"/>
    <property type="evidence" value="ECO:0007669"/>
    <property type="project" value="TreeGrafter"/>
</dbReference>
<dbReference type="PANTHER" id="PTHR45891:SF4">
    <property type="entry name" value="ZINC FINGER HOMEOBOX PROTEIN 3"/>
    <property type="match status" value="1"/>
</dbReference>
<dbReference type="PROSITE" id="PS00028">
    <property type="entry name" value="ZINC_FINGER_C2H2_1"/>
    <property type="match status" value="6"/>
</dbReference>
<gene>
    <name evidence="12" type="primary">LOC107564894</name>
</gene>
<feature type="domain" description="C2H2-type" evidence="11">
    <location>
        <begin position="488"/>
        <end position="516"/>
    </location>
</feature>
<feature type="region of interest" description="Disordered" evidence="10">
    <location>
        <begin position="263"/>
        <end position="293"/>
    </location>
</feature>
<feature type="coiled-coil region" evidence="9">
    <location>
        <begin position="777"/>
        <end position="804"/>
    </location>
</feature>
<evidence type="ECO:0000259" key="11">
    <source>
        <dbReference type="PROSITE" id="PS50157"/>
    </source>
</evidence>
<reference evidence="12" key="1">
    <citation type="submission" date="2025-08" db="UniProtKB">
        <authorList>
            <consortium name="Ensembl"/>
        </authorList>
    </citation>
    <scope>IDENTIFICATION</scope>
</reference>
<keyword evidence="4 8" id="KW-0863">Zinc-finger</keyword>
<keyword evidence="9" id="KW-0175">Coiled coil</keyword>
<evidence type="ECO:0000313" key="13">
    <source>
        <dbReference type="Proteomes" id="UP000472262"/>
    </source>
</evidence>
<evidence type="ECO:0000256" key="2">
    <source>
        <dbReference type="ARBA" id="ARBA00022723"/>
    </source>
</evidence>
<keyword evidence="2" id="KW-0479">Metal-binding</keyword>
<keyword evidence="6" id="KW-0805">Transcription regulation</keyword>
<feature type="domain" description="C2H2-type" evidence="11">
    <location>
        <begin position="607"/>
        <end position="638"/>
    </location>
</feature>
<feature type="compositionally biased region" description="Polar residues" evidence="10">
    <location>
        <begin position="709"/>
        <end position="751"/>
    </location>
</feature>
<protein>
    <submittedName>
        <fullName evidence="12">Zinc finger homeobox protein 3-like</fullName>
    </submittedName>
</protein>
<evidence type="ECO:0000256" key="4">
    <source>
        <dbReference type="ARBA" id="ARBA00022771"/>
    </source>
</evidence>
<dbReference type="PANTHER" id="PTHR45891">
    <property type="entry name" value="ZINC FINGER HOMEOBOX PROTEIN"/>
    <property type="match status" value="1"/>
</dbReference>
<dbReference type="AlphaFoldDB" id="A0A672PVD2"/>
<feature type="region of interest" description="Disordered" evidence="10">
    <location>
        <begin position="684"/>
        <end position="752"/>
    </location>
</feature>
<dbReference type="SMART" id="SM00451">
    <property type="entry name" value="ZnF_U1"/>
    <property type="match status" value="3"/>
</dbReference>
<feature type="domain" description="C2H2-type" evidence="11">
    <location>
        <begin position="658"/>
        <end position="687"/>
    </location>
</feature>
<dbReference type="GO" id="GO:0045664">
    <property type="term" value="P:regulation of neuron differentiation"/>
    <property type="evidence" value="ECO:0007669"/>
    <property type="project" value="TreeGrafter"/>
</dbReference>
<proteinExistence type="predicted"/>
<comment type="subcellular location">
    <subcellularLocation>
        <location evidence="1">Nucleus</location>
    </subcellularLocation>
</comment>
<feature type="compositionally biased region" description="Low complexity" evidence="10">
    <location>
        <begin position="271"/>
        <end position="283"/>
    </location>
</feature>
<evidence type="ECO:0000256" key="10">
    <source>
        <dbReference type="SAM" id="MobiDB-lite"/>
    </source>
</evidence>
<dbReference type="SUPFAM" id="SSF57667">
    <property type="entry name" value="beta-beta-alpha zinc fingers"/>
    <property type="match status" value="3"/>
</dbReference>
<evidence type="ECO:0000256" key="1">
    <source>
        <dbReference type="ARBA" id="ARBA00004123"/>
    </source>
</evidence>
<dbReference type="PROSITE" id="PS50157">
    <property type="entry name" value="ZINC_FINGER_C2H2_2"/>
    <property type="match status" value="5"/>
</dbReference>
<keyword evidence="5" id="KW-0862">Zinc</keyword>
<dbReference type="InterPro" id="IPR036236">
    <property type="entry name" value="Znf_C2H2_sf"/>
</dbReference>
<evidence type="ECO:0000256" key="5">
    <source>
        <dbReference type="ARBA" id="ARBA00022833"/>
    </source>
</evidence>
<dbReference type="GO" id="GO:0000978">
    <property type="term" value="F:RNA polymerase II cis-regulatory region sequence-specific DNA binding"/>
    <property type="evidence" value="ECO:0007669"/>
    <property type="project" value="TreeGrafter"/>
</dbReference>
<evidence type="ECO:0000313" key="12">
    <source>
        <dbReference type="Ensembl" id="ENSSGRP00000067834.1"/>
    </source>
</evidence>
<dbReference type="InterPro" id="IPR003604">
    <property type="entry name" value="Matrin/U1-like-C_Znf_C2H2"/>
</dbReference>
<evidence type="ECO:0000256" key="3">
    <source>
        <dbReference type="ARBA" id="ARBA00022737"/>
    </source>
</evidence>
<keyword evidence="7" id="KW-0804">Transcription</keyword>
<reference evidence="12" key="2">
    <citation type="submission" date="2025-09" db="UniProtKB">
        <authorList>
            <consortium name="Ensembl"/>
        </authorList>
    </citation>
    <scope>IDENTIFICATION</scope>
</reference>
<dbReference type="GO" id="GO:0005634">
    <property type="term" value="C:nucleus"/>
    <property type="evidence" value="ECO:0007669"/>
    <property type="project" value="UniProtKB-SubCell"/>
</dbReference>
<evidence type="ECO:0000256" key="7">
    <source>
        <dbReference type="ARBA" id="ARBA00023163"/>
    </source>
</evidence>
<name>A0A672PVD2_SINGR</name>
<evidence type="ECO:0000256" key="6">
    <source>
        <dbReference type="ARBA" id="ARBA00023015"/>
    </source>
</evidence>
<dbReference type="Ensembl" id="ENSSGRT00000072303.1">
    <property type="protein sequence ID" value="ENSSGRP00000067834.1"/>
    <property type="gene ID" value="ENSSGRG00000034789.1"/>
</dbReference>
<evidence type="ECO:0000256" key="8">
    <source>
        <dbReference type="PROSITE-ProRule" id="PRU00042"/>
    </source>
</evidence>
<dbReference type="FunFam" id="3.30.160.60:FF:000621">
    <property type="entry name" value="FLT3-interacting zinc finger 1"/>
    <property type="match status" value="1"/>
</dbReference>
<accession>A0A672PVD2</accession>
<dbReference type="Pfam" id="PF24056">
    <property type="entry name" value="zf-C2H2_ZFHX3"/>
    <property type="match status" value="1"/>
</dbReference>
<dbReference type="Proteomes" id="UP000472262">
    <property type="component" value="Unassembled WGS sequence"/>
</dbReference>
<keyword evidence="3" id="KW-0677">Repeat</keyword>